<sequence length="112" mass="13398">MFQQNILKIRKSNTFFITQNFEIGIILNIKIQIFCEIMFRYKRNRSSQIIIQISLKIQGQTITIIFFSLCMVNIYFCISSFSCLLFLKVYFVILSTYFFIKKLIKLIQVIII</sequence>
<organism evidence="2 3">
    <name type="scientific">Ichthyophthirius multifiliis</name>
    <name type="common">White spot disease agent</name>
    <name type="synonym">Ich</name>
    <dbReference type="NCBI Taxonomy" id="5932"/>
    <lineage>
        <taxon>Eukaryota</taxon>
        <taxon>Sar</taxon>
        <taxon>Alveolata</taxon>
        <taxon>Ciliophora</taxon>
        <taxon>Intramacronucleata</taxon>
        <taxon>Oligohymenophorea</taxon>
        <taxon>Hymenostomatida</taxon>
        <taxon>Ophryoglenina</taxon>
        <taxon>Ichthyophthirius</taxon>
    </lineage>
</organism>
<keyword evidence="1" id="KW-0472">Membrane</keyword>
<dbReference type="GeneID" id="14906351"/>
<gene>
    <name evidence="2" type="ORF">IMG5_137300</name>
</gene>
<dbReference type="RefSeq" id="XP_004031830.1">
    <property type="nucleotide sequence ID" value="XM_004031782.1"/>
</dbReference>
<keyword evidence="1" id="KW-0812">Transmembrane</keyword>
<evidence type="ECO:0000313" key="3">
    <source>
        <dbReference type="Proteomes" id="UP000008983"/>
    </source>
</evidence>
<keyword evidence="3" id="KW-1185">Reference proteome</keyword>
<name>G0QX23_ICHMU</name>
<proteinExistence type="predicted"/>
<accession>G0QX23</accession>
<evidence type="ECO:0000256" key="1">
    <source>
        <dbReference type="SAM" id="Phobius"/>
    </source>
</evidence>
<evidence type="ECO:0008006" key="4">
    <source>
        <dbReference type="Google" id="ProtNLM"/>
    </source>
</evidence>
<feature type="transmembrane region" description="Helical" evidence="1">
    <location>
        <begin position="73"/>
        <end position="100"/>
    </location>
</feature>
<protein>
    <recommendedName>
        <fullName evidence="4">Transmembrane protein</fullName>
    </recommendedName>
</protein>
<reference evidence="2 3" key="1">
    <citation type="submission" date="2011-07" db="EMBL/GenBank/DDBJ databases">
        <authorList>
            <person name="Coyne R."/>
            <person name="Brami D."/>
            <person name="Johnson J."/>
            <person name="Hostetler J."/>
            <person name="Hannick L."/>
            <person name="Clark T."/>
            <person name="Cassidy-Hanley D."/>
            <person name="Inman J."/>
        </authorList>
    </citation>
    <scope>NUCLEOTIDE SEQUENCE [LARGE SCALE GENOMIC DNA]</scope>
    <source>
        <strain evidence="2 3">G5</strain>
    </source>
</reference>
<dbReference type="EMBL" id="GL984029">
    <property type="protein sequence ID" value="EGR30234.1"/>
    <property type="molecule type" value="Genomic_DNA"/>
</dbReference>
<dbReference type="InParanoid" id="G0QX23"/>
<evidence type="ECO:0000313" key="2">
    <source>
        <dbReference type="EMBL" id="EGR30234.1"/>
    </source>
</evidence>
<keyword evidence="1" id="KW-1133">Transmembrane helix</keyword>
<feature type="transmembrane region" description="Helical" evidence="1">
    <location>
        <begin position="49"/>
        <end position="67"/>
    </location>
</feature>
<dbReference type="Proteomes" id="UP000008983">
    <property type="component" value="Unassembled WGS sequence"/>
</dbReference>
<dbReference type="AlphaFoldDB" id="G0QX23"/>